<dbReference type="AlphaFoldDB" id="A0A1I6XUG1"/>
<dbReference type="RefSeq" id="WP_090245897.1">
    <property type="nucleotide sequence ID" value="NZ_FPAS01000001.1"/>
</dbReference>
<dbReference type="PROSITE" id="PS51257">
    <property type="entry name" value="PROKAR_LIPOPROTEIN"/>
    <property type="match status" value="1"/>
</dbReference>
<dbReference type="STRING" id="477690.SAMN05216474_0466"/>
<reference evidence="1 2" key="1">
    <citation type="submission" date="2016-10" db="EMBL/GenBank/DDBJ databases">
        <authorList>
            <person name="de Groot N.N."/>
        </authorList>
    </citation>
    <scope>NUCLEOTIDE SEQUENCE [LARGE SCALE GENOMIC DNA]</scope>
    <source>
        <strain evidence="1 2">CGMCC 1.7005</strain>
    </source>
</reference>
<proteinExistence type="predicted"/>
<dbReference type="OrthoDB" id="770076at2"/>
<evidence type="ECO:0000313" key="2">
    <source>
        <dbReference type="Proteomes" id="UP000236454"/>
    </source>
</evidence>
<organism evidence="1 2">
    <name type="scientific">Lishizhenia tianjinensis</name>
    <dbReference type="NCBI Taxonomy" id="477690"/>
    <lineage>
        <taxon>Bacteria</taxon>
        <taxon>Pseudomonadati</taxon>
        <taxon>Bacteroidota</taxon>
        <taxon>Flavobacteriia</taxon>
        <taxon>Flavobacteriales</taxon>
        <taxon>Crocinitomicaceae</taxon>
        <taxon>Lishizhenia</taxon>
    </lineage>
</organism>
<keyword evidence="2" id="KW-1185">Reference proteome</keyword>
<protein>
    <recommendedName>
        <fullName evidence="3">Lipoprotein</fullName>
    </recommendedName>
</protein>
<dbReference type="EMBL" id="FPAS01000001">
    <property type="protein sequence ID" value="SFT42099.1"/>
    <property type="molecule type" value="Genomic_DNA"/>
</dbReference>
<gene>
    <name evidence="1" type="ORF">SAMN05216474_0466</name>
</gene>
<name>A0A1I6XUG1_9FLAO</name>
<dbReference type="Proteomes" id="UP000236454">
    <property type="component" value="Unassembled WGS sequence"/>
</dbReference>
<sequence>MKTLPFLIVSLIIFSCTRDIEPLKIPVVKLEPGKKIPKEENVDADSLHTVFNWEESFDEDIQDCVLEAVVNKEYIENLRPQAKAALAYAATYVGSDCEWDGEANVDKSNLLCKLTQTLDIGYQCSEQHLDFLRKYFAKDDKNLKRITKDKCYCVPTTATVQRGLNFLKMKQNGDTITIQSEVDFVDLAVKEYYTDNFVLEFLIEGEFIRLLDEK</sequence>
<evidence type="ECO:0008006" key="3">
    <source>
        <dbReference type="Google" id="ProtNLM"/>
    </source>
</evidence>
<accession>A0A1I6XUG1</accession>
<evidence type="ECO:0000313" key="1">
    <source>
        <dbReference type="EMBL" id="SFT42099.1"/>
    </source>
</evidence>